<dbReference type="EMBL" id="BAAAGF010000001">
    <property type="protein sequence ID" value="GAA0737902.1"/>
    <property type="molecule type" value="Genomic_DNA"/>
</dbReference>
<organism evidence="1 2">
    <name type="scientific">Gaetbulibacter jejuensis</name>
    <dbReference type="NCBI Taxonomy" id="584607"/>
    <lineage>
        <taxon>Bacteria</taxon>
        <taxon>Pseudomonadati</taxon>
        <taxon>Bacteroidota</taxon>
        <taxon>Flavobacteriia</taxon>
        <taxon>Flavobacteriales</taxon>
        <taxon>Flavobacteriaceae</taxon>
        <taxon>Gaetbulibacter</taxon>
    </lineage>
</organism>
<name>A0ABP3UNR4_9FLAO</name>
<sequence length="170" mass="20031">MKKLIFLFCLVFIVCCENENTDSIKEFETTLGKKNIEVLNLLVNKFELFLSKEYPALEVKDAYYQFLLDIKNNKEFESDYFLSEEDRQVYIKSGFKNEIYDSENNVNQTGKYMLALSLVKDSDSLIKKYFENRQAAGTIHNILFANSILSNDPNFNNYFHKRIVVLEYSF</sequence>
<dbReference type="RefSeq" id="WP_343795554.1">
    <property type="nucleotide sequence ID" value="NZ_BAAAGF010000001.1"/>
</dbReference>
<keyword evidence="2" id="KW-1185">Reference proteome</keyword>
<gene>
    <name evidence="1" type="ORF">GCM10009431_05250</name>
</gene>
<evidence type="ECO:0000313" key="1">
    <source>
        <dbReference type="EMBL" id="GAA0737902.1"/>
    </source>
</evidence>
<reference evidence="2" key="1">
    <citation type="journal article" date="2019" name="Int. J. Syst. Evol. Microbiol.">
        <title>The Global Catalogue of Microorganisms (GCM) 10K type strain sequencing project: providing services to taxonomists for standard genome sequencing and annotation.</title>
        <authorList>
            <consortium name="The Broad Institute Genomics Platform"/>
            <consortium name="The Broad Institute Genome Sequencing Center for Infectious Disease"/>
            <person name="Wu L."/>
            <person name="Ma J."/>
        </authorList>
    </citation>
    <scope>NUCLEOTIDE SEQUENCE [LARGE SCALE GENOMIC DNA]</scope>
    <source>
        <strain evidence="2">JCM 15976</strain>
    </source>
</reference>
<accession>A0ABP3UNR4</accession>
<comment type="caution">
    <text evidence="1">The sequence shown here is derived from an EMBL/GenBank/DDBJ whole genome shotgun (WGS) entry which is preliminary data.</text>
</comment>
<dbReference type="Proteomes" id="UP001500736">
    <property type="component" value="Unassembled WGS sequence"/>
</dbReference>
<evidence type="ECO:0000313" key="2">
    <source>
        <dbReference type="Proteomes" id="UP001500736"/>
    </source>
</evidence>
<protein>
    <submittedName>
        <fullName evidence="1">Uncharacterized protein</fullName>
    </submittedName>
</protein>
<proteinExistence type="predicted"/>